<dbReference type="EMBL" id="UGMD01000002">
    <property type="protein sequence ID" value="STV42325.1"/>
    <property type="molecule type" value="Genomic_DNA"/>
</dbReference>
<protein>
    <submittedName>
        <fullName evidence="1">Cobalt-zinc-cadmium resistance protein CzcA</fullName>
    </submittedName>
</protein>
<dbReference type="PANTHER" id="PTHR32063:SF18">
    <property type="entry name" value="CATION EFFLUX SYSTEM PROTEIN"/>
    <property type="match status" value="1"/>
</dbReference>
<gene>
    <name evidence="1" type="ORF">NCTC204_06638</name>
</gene>
<evidence type="ECO:0000313" key="2">
    <source>
        <dbReference type="Proteomes" id="UP000255192"/>
    </source>
</evidence>
<dbReference type="Gene3D" id="1.20.1640.10">
    <property type="entry name" value="Multidrug efflux transporter AcrB transmembrane domain"/>
    <property type="match status" value="1"/>
</dbReference>
<sequence>MGALLAGAIWGFTFVRQNFFPSSNTPIFFVDLWLPYGTDINATEKMTRDIERSIAGQPGVVTTVSTIGQGSMRFILTTAGSASTATTRRLWCGWMINAASPLSPATWRTGLPETTRRLTPAPNALCSGPPGIARLRCALRAQTRIRCARWASQIGDILAADPATDSVRNDWQNRSQSDPPASIPRRWDASWGWINRILITRWR</sequence>
<dbReference type="AlphaFoldDB" id="A0A378BI25"/>
<dbReference type="PANTHER" id="PTHR32063">
    <property type="match status" value="1"/>
</dbReference>
<name>A0A378BI25_KLEPN</name>
<proteinExistence type="predicted"/>
<accession>A0A378BI25</accession>
<dbReference type="Proteomes" id="UP000255192">
    <property type="component" value="Unassembled WGS sequence"/>
</dbReference>
<dbReference type="InterPro" id="IPR001036">
    <property type="entry name" value="Acrflvin-R"/>
</dbReference>
<organism evidence="1 2">
    <name type="scientific">Klebsiella pneumoniae</name>
    <dbReference type="NCBI Taxonomy" id="573"/>
    <lineage>
        <taxon>Bacteria</taxon>
        <taxon>Pseudomonadati</taxon>
        <taxon>Pseudomonadota</taxon>
        <taxon>Gammaproteobacteria</taxon>
        <taxon>Enterobacterales</taxon>
        <taxon>Enterobacteriaceae</taxon>
        <taxon>Klebsiella/Raoultella group</taxon>
        <taxon>Klebsiella</taxon>
        <taxon>Klebsiella pneumoniae complex</taxon>
    </lineage>
</organism>
<dbReference type="GO" id="GO:0005886">
    <property type="term" value="C:plasma membrane"/>
    <property type="evidence" value="ECO:0007669"/>
    <property type="project" value="TreeGrafter"/>
</dbReference>
<dbReference type="GO" id="GO:0042910">
    <property type="term" value="F:xenobiotic transmembrane transporter activity"/>
    <property type="evidence" value="ECO:0007669"/>
    <property type="project" value="TreeGrafter"/>
</dbReference>
<evidence type="ECO:0000313" key="1">
    <source>
        <dbReference type="EMBL" id="STV42325.1"/>
    </source>
</evidence>
<reference evidence="1 2" key="1">
    <citation type="submission" date="2018-06" db="EMBL/GenBank/DDBJ databases">
        <authorList>
            <consortium name="Pathogen Informatics"/>
            <person name="Doyle S."/>
        </authorList>
    </citation>
    <scope>NUCLEOTIDE SEQUENCE [LARGE SCALE GENOMIC DNA]</scope>
    <source>
        <strain evidence="1 2">NCTC204</strain>
    </source>
</reference>
<dbReference type="Gene3D" id="3.30.70.1430">
    <property type="entry name" value="Multidrug efflux transporter AcrB pore domain"/>
    <property type="match status" value="1"/>
</dbReference>